<dbReference type="Proteomes" id="UP000704341">
    <property type="component" value="Unassembled WGS sequence"/>
</dbReference>
<dbReference type="Pfam" id="PF11208">
    <property type="entry name" value="DUF2992"/>
    <property type="match status" value="1"/>
</dbReference>
<accession>A0ABR8P4D7</accession>
<protein>
    <submittedName>
        <fullName evidence="1">DUF2992 family protein</fullName>
    </submittedName>
</protein>
<sequence length="139" mass="16130">MVIRSCLTIVFDGSFYKAVLECHNGKDYSVASVILGSSEPKISLILKLVNNDYQQFHFHHVTDKTQKIIKHVNPKRAQRLANKVIKHQGISTKAQSTLQKQFEEKKKVRKAKRSAEKLLTHNLRYQKRVAKRCKKHRGH</sequence>
<proteinExistence type="predicted"/>
<gene>
    <name evidence="1" type="ORF">DTK66_01870</name>
</gene>
<comment type="caution">
    <text evidence="1">The sequence shown here is derived from an EMBL/GenBank/DDBJ whole genome shotgun (WGS) entry which is preliminary data.</text>
</comment>
<dbReference type="EMBL" id="QORN01000006">
    <property type="protein sequence ID" value="MBD5805866.1"/>
    <property type="molecule type" value="Genomic_DNA"/>
</dbReference>
<dbReference type="InterPro" id="IPR016787">
    <property type="entry name" value="UCP021328"/>
</dbReference>
<keyword evidence="2" id="KW-1185">Reference proteome</keyword>
<evidence type="ECO:0000313" key="1">
    <source>
        <dbReference type="EMBL" id="MBD5805866.1"/>
    </source>
</evidence>
<name>A0ABR8P4D7_9LACO</name>
<organism evidence="1 2">
    <name type="scientific">Limosilactobacillus walteri</name>
    <dbReference type="NCBI Taxonomy" id="2268022"/>
    <lineage>
        <taxon>Bacteria</taxon>
        <taxon>Bacillati</taxon>
        <taxon>Bacillota</taxon>
        <taxon>Bacilli</taxon>
        <taxon>Lactobacillales</taxon>
        <taxon>Lactobacillaceae</taxon>
        <taxon>Limosilactobacillus</taxon>
    </lineage>
</organism>
<dbReference type="PIRSF" id="PIRSF021328">
    <property type="entry name" value="UCP021328"/>
    <property type="match status" value="1"/>
</dbReference>
<reference evidence="1 2" key="1">
    <citation type="submission" date="2018-07" db="EMBL/GenBank/DDBJ databases">
        <title>Phylogenomic Insights into understanding Host Adaptation of Lactobacillus reuteri by a novel species, Lactobacillus spp. M31.</title>
        <authorList>
            <person name="Sharma S."/>
            <person name="Patil P."/>
            <person name="Korpole S."/>
            <person name="Patil P.B."/>
        </authorList>
    </citation>
    <scope>NUCLEOTIDE SEQUENCE [LARGE SCALE GENOMIC DNA]</scope>
    <source>
        <strain evidence="1 2">M31</strain>
    </source>
</reference>
<evidence type="ECO:0000313" key="2">
    <source>
        <dbReference type="Proteomes" id="UP000704341"/>
    </source>
</evidence>